<evidence type="ECO:0000259" key="4">
    <source>
        <dbReference type="Pfam" id="PF00135"/>
    </source>
</evidence>
<dbReference type="RefSeq" id="WP_142948815.1">
    <property type="nucleotide sequence ID" value="NZ_ARXR01000013.1"/>
</dbReference>
<dbReference type="Gene3D" id="3.40.50.1820">
    <property type="entry name" value="alpha/beta hydrolase"/>
    <property type="match status" value="1"/>
</dbReference>
<dbReference type="PRINTS" id="PR00878">
    <property type="entry name" value="CHOLNESTRASE"/>
</dbReference>
<dbReference type="GeneID" id="99767027"/>
<comment type="similarity">
    <text evidence="1 3">Belongs to the type-B carboxylesterase/lipase family.</text>
</comment>
<keyword evidence="6" id="KW-1185">Reference proteome</keyword>
<dbReference type="EC" id="3.1.1.-" evidence="3"/>
<dbReference type="Proteomes" id="UP000644441">
    <property type="component" value="Unassembled WGS sequence"/>
</dbReference>
<comment type="caution">
    <text evidence="5">The sequence shown here is derived from an EMBL/GenBank/DDBJ whole genome shotgun (WGS) entry which is preliminary data.</text>
</comment>
<feature type="domain" description="Carboxylesterase type B" evidence="4">
    <location>
        <begin position="10"/>
        <end position="463"/>
    </location>
</feature>
<dbReference type="InterPro" id="IPR019819">
    <property type="entry name" value="Carboxylesterase_B_CS"/>
</dbReference>
<dbReference type="Pfam" id="PF00135">
    <property type="entry name" value="COesterase"/>
    <property type="match status" value="1"/>
</dbReference>
<evidence type="ECO:0000256" key="2">
    <source>
        <dbReference type="ARBA" id="ARBA00022801"/>
    </source>
</evidence>
<protein>
    <recommendedName>
        <fullName evidence="3">Carboxylic ester hydrolase</fullName>
        <ecNumber evidence="3">3.1.1.-</ecNumber>
    </recommendedName>
</protein>
<gene>
    <name evidence="5" type="ORF">ISO4_01890</name>
</gene>
<dbReference type="SUPFAM" id="SSF53474">
    <property type="entry name" value="alpha/beta-Hydrolases"/>
    <property type="match status" value="1"/>
</dbReference>
<dbReference type="InterPro" id="IPR029058">
    <property type="entry name" value="AB_hydrolase_fold"/>
</dbReference>
<reference evidence="5 6" key="1">
    <citation type="submission" date="2012-09" db="EMBL/GenBank/DDBJ databases">
        <title>Genome Sequence of alkane-degrading Bacterium Alcanivorax venustensis ISO4.</title>
        <authorList>
            <person name="Lai Q."/>
            <person name="Shao Z."/>
        </authorList>
    </citation>
    <scope>NUCLEOTIDE SEQUENCE [LARGE SCALE GENOMIC DNA]</scope>
    <source>
        <strain evidence="5 6">ISO4</strain>
    </source>
</reference>
<evidence type="ECO:0000313" key="5">
    <source>
        <dbReference type="EMBL" id="MBF5053288.1"/>
    </source>
</evidence>
<dbReference type="InterPro" id="IPR019826">
    <property type="entry name" value="Carboxylesterase_B_AS"/>
</dbReference>
<proteinExistence type="inferred from homology"/>
<dbReference type="PROSITE" id="PS00122">
    <property type="entry name" value="CARBOXYLESTERASE_B_1"/>
    <property type="match status" value="1"/>
</dbReference>
<dbReference type="InterPro" id="IPR000997">
    <property type="entry name" value="Cholinesterase"/>
</dbReference>
<evidence type="ECO:0000313" key="6">
    <source>
        <dbReference type="Proteomes" id="UP000644441"/>
    </source>
</evidence>
<name>A0ABS0AGT2_9GAMM</name>
<dbReference type="PANTHER" id="PTHR11559">
    <property type="entry name" value="CARBOXYLESTERASE"/>
    <property type="match status" value="1"/>
</dbReference>
<dbReference type="PROSITE" id="PS00941">
    <property type="entry name" value="CARBOXYLESTERASE_B_2"/>
    <property type="match status" value="1"/>
</dbReference>
<dbReference type="InterPro" id="IPR002018">
    <property type="entry name" value="CarbesteraseB"/>
</dbReference>
<dbReference type="EMBL" id="ARXR01000013">
    <property type="protein sequence ID" value="MBF5053288.1"/>
    <property type="molecule type" value="Genomic_DNA"/>
</dbReference>
<dbReference type="InterPro" id="IPR050309">
    <property type="entry name" value="Type-B_Carboxylest/Lipase"/>
</dbReference>
<sequence>MKVELPQGGYQGLAGDGVVEFRGVPFALPPVGELRFKAPRPLPDSDRSVNADRYPLPSLQVKNPLMGVEDSGEDCLYLNIWVPEGEGPFPVMLWYHGGGYIAGSVSQPLYNGAALAASQKVVVVHAAYRLGAHGFADFAAIAPELEADSNLGLRDQVAALEWVNRHIEAFGGRPDRVTLFGESAGGFSVATLMATPRARPLFQGAIVQSGAGDFALAPEEVAKVTSAFVEALPGEGSAADKLRQADPKAWIAAQNQALRTLVKRGLRDTTPQFAMNFQPMVDGDLLPRLPVDAIADGEARDIALMASVCRDEYHFFQYAGPMAGFPSVEELRRFDEAEILRRFQRALPQHGQQALSYYQRTVTPDPQRSNMDWFSAMETDRLFRVPTLRLLDAQAAHRDDTRGFQFTWTSQQFGVPMGACHVIDVPFVFGVTDTPAGMFFTGGGEPARALAAEVQKVWGDFAHGRAVQGPAWKDTRRVRQFGPGDAEAALLDADGEALWADIIPVPGTAKPGQGA</sequence>
<organism evidence="5 6">
    <name type="scientific">Alloalcanivorax venustensis ISO4</name>
    <dbReference type="NCBI Taxonomy" id="1177184"/>
    <lineage>
        <taxon>Bacteria</taxon>
        <taxon>Pseudomonadati</taxon>
        <taxon>Pseudomonadota</taxon>
        <taxon>Gammaproteobacteria</taxon>
        <taxon>Oceanospirillales</taxon>
        <taxon>Alcanivoracaceae</taxon>
        <taxon>Alloalcanivorax</taxon>
    </lineage>
</organism>
<accession>A0ABS0AGT2</accession>
<evidence type="ECO:0000256" key="1">
    <source>
        <dbReference type="ARBA" id="ARBA00005964"/>
    </source>
</evidence>
<evidence type="ECO:0000256" key="3">
    <source>
        <dbReference type="RuleBase" id="RU361235"/>
    </source>
</evidence>
<keyword evidence="2 3" id="KW-0378">Hydrolase</keyword>